<evidence type="ECO:0000256" key="6">
    <source>
        <dbReference type="SAM" id="Coils"/>
    </source>
</evidence>
<dbReference type="GO" id="GO:0008409">
    <property type="term" value="F:5'-3' exonuclease activity"/>
    <property type="evidence" value="ECO:0007669"/>
    <property type="project" value="InterPro"/>
</dbReference>
<dbReference type="PANTHER" id="PTHR30255:SF2">
    <property type="entry name" value="SINGLE-STRANDED-DNA-SPECIFIC EXONUCLEASE RECJ"/>
    <property type="match status" value="1"/>
</dbReference>
<evidence type="ECO:0000256" key="4">
    <source>
        <dbReference type="ARBA" id="ARBA00022801"/>
    </source>
</evidence>
<evidence type="ECO:0000256" key="1">
    <source>
        <dbReference type="ARBA" id="ARBA00005915"/>
    </source>
</evidence>
<keyword evidence="3" id="KW-0540">Nuclease</keyword>
<keyword evidence="6" id="KW-0175">Coiled coil</keyword>
<dbReference type="Gene3D" id="3.10.310.30">
    <property type="match status" value="1"/>
</dbReference>
<dbReference type="InterPro" id="IPR051673">
    <property type="entry name" value="SSDNA_exonuclease_RecJ"/>
</dbReference>
<organism evidence="10 11">
    <name type="scientific">Pseudoteredinibacter isoporae</name>
    <dbReference type="NCBI Taxonomy" id="570281"/>
    <lineage>
        <taxon>Bacteria</taxon>
        <taxon>Pseudomonadati</taxon>
        <taxon>Pseudomonadota</taxon>
        <taxon>Gammaproteobacteria</taxon>
        <taxon>Cellvibrionales</taxon>
        <taxon>Cellvibrionaceae</taxon>
        <taxon>Pseudoteredinibacter</taxon>
    </lineage>
</organism>
<dbReference type="FunFam" id="3.90.1640.30:FF:000001">
    <property type="entry name" value="Single-stranded-DNA-specific exonuclease RecJ"/>
    <property type="match status" value="1"/>
</dbReference>
<dbReference type="EMBL" id="JACHHT010000002">
    <property type="protein sequence ID" value="MBB6522198.1"/>
    <property type="molecule type" value="Genomic_DNA"/>
</dbReference>
<comment type="caution">
    <text evidence="10">The sequence shown here is derived from an EMBL/GenBank/DDBJ whole genome shotgun (WGS) entry which is preliminary data.</text>
</comment>
<sequence length="581" mass="63793">MSTIICQRPSSPSSALQQSDLPVLLQRIYASRGVEQLEELELQLAKLPQPTLLKGIEQAVERLWHALQKQERVLIVGDFDADGATSTTVAMQALQAMGLHHIDFLVPNRFEYGYGLTPEIVEVAASASDKPDLLITVDNGISSVQGVARARELGMDVLVTDHHLPGDEIPAAVAIVNPNQPGCEFPSKNLAGVGVIFYVMLALRKHLRDVQWFTDQSIPEPNLGSLLDLVALGTIADVVTLDHPNRILVQQGLARIRAGQSRPGIQALLNVAGRPCDKISSVDLGFVLGPRLNAAGRLDDMSLGIDCLMAPNEGHAAELATQLDDLNRDRKSIEQSMQKQALNTLSQINLDEHEMPWGLSLYQADWHQGVIGILASRIKDKYHRPVIMFADEDSDAGTIKGSARSIAGLHIRDALDTVAARNPGLLNKFGGHAMAAGMSLDKNRFEDFQKAFDDVVREQLNSDDLQAKIISDGALSHSELSMPVAEMLQAAGPWGQNFPEPSFDGEFYLVNQRIVGDRHLKFTVSLEAGGQQLIDAIAFNVDTDQWPNYRAERLHLSFKLDVNEFRGRRSLQLLVNHIEVL</sequence>
<evidence type="ECO:0000313" key="11">
    <source>
        <dbReference type="Proteomes" id="UP000528457"/>
    </source>
</evidence>
<dbReference type="InterPro" id="IPR001667">
    <property type="entry name" value="DDH_dom"/>
</dbReference>
<dbReference type="InterPro" id="IPR004610">
    <property type="entry name" value="RecJ"/>
</dbReference>
<evidence type="ECO:0000259" key="9">
    <source>
        <dbReference type="Pfam" id="PF17768"/>
    </source>
</evidence>
<dbReference type="PANTHER" id="PTHR30255">
    <property type="entry name" value="SINGLE-STRANDED-DNA-SPECIFIC EXONUCLEASE RECJ"/>
    <property type="match status" value="1"/>
</dbReference>
<dbReference type="NCBIfam" id="TIGR00644">
    <property type="entry name" value="recJ"/>
    <property type="match status" value="1"/>
</dbReference>
<reference evidence="10 11" key="1">
    <citation type="submission" date="2020-08" db="EMBL/GenBank/DDBJ databases">
        <title>Genomic Encyclopedia of Type Strains, Phase IV (KMG-IV): sequencing the most valuable type-strain genomes for metagenomic binning, comparative biology and taxonomic classification.</title>
        <authorList>
            <person name="Goeker M."/>
        </authorList>
    </citation>
    <scope>NUCLEOTIDE SEQUENCE [LARGE SCALE GENOMIC DNA]</scope>
    <source>
        <strain evidence="10 11">DSM 22368</strain>
    </source>
</reference>
<dbReference type="RefSeq" id="WP_166846509.1">
    <property type="nucleotide sequence ID" value="NZ_JAAONY010000002.1"/>
</dbReference>
<dbReference type="Proteomes" id="UP000528457">
    <property type="component" value="Unassembled WGS sequence"/>
</dbReference>
<evidence type="ECO:0000256" key="5">
    <source>
        <dbReference type="ARBA" id="ARBA00022839"/>
    </source>
</evidence>
<dbReference type="SUPFAM" id="SSF64182">
    <property type="entry name" value="DHH phosphoesterases"/>
    <property type="match status" value="1"/>
</dbReference>
<keyword evidence="5 10" id="KW-0269">Exonuclease</keyword>
<name>A0A7X0MW85_9GAMM</name>
<feature type="domain" description="DDH" evidence="7">
    <location>
        <begin position="72"/>
        <end position="234"/>
    </location>
</feature>
<dbReference type="AlphaFoldDB" id="A0A7X0MW85"/>
<dbReference type="GO" id="GO:0006310">
    <property type="term" value="P:DNA recombination"/>
    <property type="evidence" value="ECO:0007669"/>
    <property type="project" value="InterPro"/>
</dbReference>
<dbReference type="Gene3D" id="3.90.1640.30">
    <property type="match status" value="1"/>
</dbReference>
<dbReference type="Pfam" id="PF01368">
    <property type="entry name" value="DHH"/>
    <property type="match status" value="1"/>
</dbReference>
<dbReference type="InterPro" id="IPR038763">
    <property type="entry name" value="DHH_sf"/>
</dbReference>
<evidence type="ECO:0000313" key="10">
    <source>
        <dbReference type="EMBL" id="MBB6522198.1"/>
    </source>
</evidence>
<evidence type="ECO:0000256" key="3">
    <source>
        <dbReference type="ARBA" id="ARBA00022722"/>
    </source>
</evidence>
<evidence type="ECO:0000256" key="2">
    <source>
        <dbReference type="ARBA" id="ARBA00019841"/>
    </source>
</evidence>
<dbReference type="InParanoid" id="A0A7X0MW85"/>
<feature type="domain" description="RecJ OB" evidence="9">
    <location>
        <begin position="472"/>
        <end position="576"/>
    </location>
</feature>
<protein>
    <recommendedName>
        <fullName evidence="2">Single-stranded-DNA-specific exonuclease RecJ</fullName>
    </recommendedName>
</protein>
<feature type="domain" description="DHHA1" evidence="8">
    <location>
        <begin position="362"/>
        <end position="457"/>
    </location>
</feature>
<dbReference type="FunCoup" id="A0A7X0MW85">
    <property type="interactions" value="419"/>
</dbReference>
<feature type="coiled-coil region" evidence="6">
    <location>
        <begin position="316"/>
        <end position="343"/>
    </location>
</feature>
<dbReference type="GO" id="GO:0003676">
    <property type="term" value="F:nucleic acid binding"/>
    <property type="evidence" value="ECO:0007669"/>
    <property type="project" value="InterPro"/>
</dbReference>
<dbReference type="InterPro" id="IPR003156">
    <property type="entry name" value="DHHA1_dom"/>
</dbReference>
<dbReference type="Pfam" id="PF02272">
    <property type="entry name" value="DHHA1"/>
    <property type="match status" value="1"/>
</dbReference>
<proteinExistence type="inferred from homology"/>
<keyword evidence="4 10" id="KW-0378">Hydrolase</keyword>
<evidence type="ECO:0000259" key="7">
    <source>
        <dbReference type="Pfam" id="PF01368"/>
    </source>
</evidence>
<dbReference type="GO" id="GO:0006281">
    <property type="term" value="P:DNA repair"/>
    <property type="evidence" value="ECO:0007669"/>
    <property type="project" value="InterPro"/>
</dbReference>
<keyword evidence="11" id="KW-1185">Reference proteome</keyword>
<dbReference type="Pfam" id="PF17768">
    <property type="entry name" value="RecJ_OB"/>
    <property type="match status" value="1"/>
</dbReference>
<comment type="similarity">
    <text evidence="1">Belongs to the RecJ family.</text>
</comment>
<accession>A0A7X0MW85</accession>
<evidence type="ECO:0000259" key="8">
    <source>
        <dbReference type="Pfam" id="PF02272"/>
    </source>
</evidence>
<gene>
    <name evidence="10" type="ORF">HNR48_002483</name>
</gene>
<dbReference type="InterPro" id="IPR041122">
    <property type="entry name" value="RecJ_OB"/>
</dbReference>